<proteinExistence type="evidence at transcript level"/>
<feature type="region of interest" description="Disordered" evidence="1">
    <location>
        <begin position="68"/>
        <end position="96"/>
    </location>
</feature>
<evidence type="ECO:0000256" key="1">
    <source>
        <dbReference type="SAM" id="MobiDB-lite"/>
    </source>
</evidence>
<feature type="signal peptide" evidence="2">
    <location>
        <begin position="1"/>
        <end position="25"/>
    </location>
</feature>
<keyword evidence="2" id="KW-0732">Signal</keyword>
<feature type="compositionally biased region" description="Basic residues" evidence="1">
    <location>
        <begin position="76"/>
        <end position="86"/>
    </location>
</feature>
<sequence>MNSTRVQSCTVFFFWLGIFLRHFRCTSRSSAGVLLTRDASRPICITWARTLNDQALISEHSVALSRDDACSSRQSHGARRRVRQRGGHATSKLGTRRRITRRRIRSKLEHFLNASFPRRNATTWTCLPGVSSQSLQQQQ</sequence>
<evidence type="ECO:0000256" key="2">
    <source>
        <dbReference type="SAM" id="SignalP"/>
    </source>
</evidence>
<dbReference type="EMBL" id="AK374130">
    <property type="protein sequence ID" value="BAK05327.1"/>
    <property type="molecule type" value="mRNA"/>
</dbReference>
<accession>F2EDA5</accession>
<dbReference type="AlphaFoldDB" id="F2EDA5"/>
<protein>
    <submittedName>
        <fullName evidence="3">Predicted protein</fullName>
    </submittedName>
</protein>
<name>F2EDA5_HORVV</name>
<feature type="chain" id="PRO_5003277986" evidence="2">
    <location>
        <begin position="26"/>
        <end position="139"/>
    </location>
</feature>
<organism evidence="3">
    <name type="scientific">Hordeum vulgare subsp. vulgare</name>
    <name type="common">Domesticated barley</name>
    <dbReference type="NCBI Taxonomy" id="112509"/>
    <lineage>
        <taxon>Eukaryota</taxon>
        <taxon>Viridiplantae</taxon>
        <taxon>Streptophyta</taxon>
        <taxon>Embryophyta</taxon>
        <taxon>Tracheophyta</taxon>
        <taxon>Spermatophyta</taxon>
        <taxon>Magnoliopsida</taxon>
        <taxon>Liliopsida</taxon>
        <taxon>Poales</taxon>
        <taxon>Poaceae</taxon>
        <taxon>BOP clade</taxon>
        <taxon>Pooideae</taxon>
        <taxon>Triticodae</taxon>
        <taxon>Triticeae</taxon>
        <taxon>Hordeinae</taxon>
        <taxon>Hordeum</taxon>
    </lineage>
</organism>
<evidence type="ECO:0000313" key="3">
    <source>
        <dbReference type="EMBL" id="BAK05327.1"/>
    </source>
</evidence>
<reference evidence="3" key="1">
    <citation type="journal article" date="2011" name="Plant Physiol.">
        <title>Comprehensive sequence analysis of 24,783 barley full-length cDNAs derived from 12 clone libraries.</title>
        <authorList>
            <person name="Matsumoto T."/>
            <person name="Tanaka T."/>
            <person name="Sakai H."/>
            <person name="Amano N."/>
            <person name="Kanamori H."/>
            <person name="Kurita K."/>
            <person name="Kikuta A."/>
            <person name="Kamiya K."/>
            <person name="Yamamoto M."/>
            <person name="Ikawa H."/>
            <person name="Fujii N."/>
            <person name="Hori K."/>
            <person name="Itoh T."/>
            <person name="Sato K."/>
        </authorList>
    </citation>
    <scope>NUCLEOTIDE SEQUENCE</scope>
    <source>
        <tissue evidence="3">Seed</tissue>
    </source>
</reference>